<dbReference type="GO" id="GO:0008270">
    <property type="term" value="F:zinc ion binding"/>
    <property type="evidence" value="ECO:0007669"/>
    <property type="project" value="InterPro"/>
</dbReference>
<gene>
    <name evidence="5" type="ORF">B0T19DRAFT_479426</name>
</gene>
<dbReference type="GO" id="GO:0003677">
    <property type="term" value="F:DNA binding"/>
    <property type="evidence" value="ECO:0007669"/>
    <property type="project" value="InterPro"/>
</dbReference>
<protein>
    <submittedName>
        <fullName evidence="5">Fungal-specific transcription factor</fullName>
    </submittedName>
</protein>
<evidence type="ECO:0000313" key="6">
    <source>
        <dbReference type="Proteomes" id="UP001286456"/>
    </source>
</evidence>
<dbReference type="PROSITE" id="PS00463">
    <property type="entry name" value="ZN2_CY6_FUNGAL_1"/>
    <property type="match status" value="1"/>
</dbReference>
<dbReference type="PROSITE" id="PS50048">
    <property type="entry name" value="ZN2_CY6_FUNGAL_2"/>
    <property type="match status" value="1"/>
</dbReference>
<dbReference type="CDD" id="cd00067">
    <property type="entry name" value="GAL4"/>
    <property type="match status" value="1"/>
</dbReference>
<dbReference type="CDD" id="cd12148">
    <property type="entry name" value="fungal_TF_MHR"/>
    <property type="match status" value="1"/>
</dbReference>
<organism evidence="5 6">
    <name type="scientific">Cercophora scortea</name>
    <dbReference type="NCBI Taxonomy" id="314031"/>
    <lineage>
        <taxon>Eukaryota</taxon>
        <taxon>Fungi</taxon>
        <taxon>Dikarya</taxon>
        <taxon>Ascomycota</taxon>
        <taxon>Pezizomycotina</taxon>
        <taxon>Sordariomycetes</taxon>
        <taxon>Sordariomycetidae</taxon>
        <taxon>Sordariales</taxon>
        <taxon>Lasiosphaeriaceae</taxon>
        <taxon>Cercophora</taxon>
    </lineage>
</organism>
<feature type="domain" description="Zn(2)-C6 fungal-type" evidence="4">
    <location>
        <begin position="27"/>
        <end position="58"/>
    </location>
</feature>
<evidence type="ECO:0000256" key="3">
    <source>
        <dbReference type="SAM" id="MobiDB-lite"/>
    </source>
</evidence>
<proteinExistence type="predicted"/>
<dbReference type="SMART" id="SM00066">
    <property type="entry name" value="GAL4"/>
    <property type="match status" value="1"/>
</dbReference>
<dbReference type="InterPro" id="IPR036864">
    <property type="entry name" value="Zn2-C6_fun-type_DNA-bd_sf"/>
</dbReference>
<comment type="caution">
    <text evidence="5">The sequence shown here is derived from an EMBL/GenBank/DDBJ whole genome shotgun (WGS) entry which is preliminary data.</text>
</comment>
<dbReference type="GO" id="GO:0000981">
    <property type="term" value="F:DNA-binding transcription factor activity, RNA polymerase II-specific"/>
    <property type="evidence" value="ECO:0007669"/>
    <property type="project" value="InterPro"/>
</dbReference>
<keyword evidence="2" id="KW-0539">Nucleus</keyword>
<feature type="compositionally biased region" description="Gly residues" evidence="3">
    <location>
        <begin position="691"/>
        <end position="704"/>
    </location>
</feature>
<dbReference type="InterPro" id="IPR050987">
    <property type="entry name" value="AtrR-like"/>
</dbReference>
<feature type="region of interest" description="Disordered" evidence="3">
    <location>
        <begin position="660"/>
        <end position="704"/>
    </location>
</feature>
<dbReference type="Proteomes" id="UP001286456">
    <property type="component" value="Unassembled WGS sequence"/>
</dbReference>
<name>A0AAE0M2W3_9PEZI</name>
<dbReference type="AlphaFoldDB" id="A0AAE0M2W3"/>
<evidence type="ECO:0000256" key="2">
    <source>
        <dbReference type="ARBA" id="ARBA00023242"/>
    </source>
</evidence>
<reference evidence="5" key="2">
    <citation type="submission" date="2023-06" db="EMBL/GenBank/DDBJ databases">
        <authorList>
            <consortium name="Lawrence Berkeley National Laboratory"/>
            <person name="Haridas S."/>
            <person name="Hensen N."/>
            <person name="Bonometti L."/>
            <person name="Westerberg I."/>
            <person name="Brannstrom I.O."/>
            <person name="Guillou S."/>
            <person name="Cros-Aarteil S."/>
            <person name="Calhoun S."/>
            <person name="Kuo A."/>
            <person name="Mondo S."/>
            <person name="Pangilinan J."/>
            <person name="Riley R."/>
            <person name="Labutti K."/>
            <person name="Andreopoulos B."/>
            <person name="Lipzen A."/>
            <person name="Chen C."/>
            <person name="Yanf M."/>
            <person name="Daum C."/>
            <person name="Ng V."/>
            <person name="Clum A."/>
            <person name="Steindorff A."/>
            <person name="Ohm R."/>
            <person name="Martin F."/>
            <person name="Silar P."/>
            <person name="Natvig D."/>
            <person name="Lalanne C."/>
            <person name="Gautier V."/>
            <person name="Ament-Velasquez S.L."/>
            <person name="Kruys A."/>
            <person name="Hutchinson M.I."/>
            <person name="Powell A.J."/>
            <person name="Barry K."/>
            <person name="Miller A.N."/>
            <person name="Grigoriev I.V."/>
            <person name="Debuchy R."/>
            <person name="Gladieux P."/>
            <person name="Thoren M.H."/>
            <person name="Johannesson H."/>
        </authorList>
    </citation>
    <scope>NUCLEOTIDE SEQUENCE</scope>
    <source>
        <strain evidence="5">SMH4131-1</strain>
    </source>
</reference>
<evidence type="ECO:0000313" key="5">
    <source>
        <dbReference type="EMBL" id="KAK3317326.1"/>
    </source>
</evidence>
<dbReference type="EMBL" id="JAUEPO010000007">
    <property type="protein sequence ID" value="KAK3317326.1"/>
    <property type="molecule type" value="Genomic_DNA"/>
</dbReference>
<keyword evidence="6" id="KW-1185">Reference proteome</keyword>
<dbReference type="GO" id="GO:0006351">
    <property type="term" value="P:DNA-templated transcription"/>
    <property type="evidence" value="ECO:0007669"/>
    <property type="project" value="InterPro"/>
</dbReference>
<sequence length="754" mass="82431">MSSTSGSTAGAEPQRRQNRSIKRARQSCDSCKNRKTKCVQTGTGPCQYCASTGGTCSTSVRPQRRPYYRVSEEEYQCCMRLLRHFVPHATLDLKTMKAMLAEIEQGVEISSISSGGGGGGSPASAAVIETEESEVLQEELGCMIIDAQGSYRYVGADSAVRFANAVTRVSPAHHHHNHRNGNDNALIVTLIRARLPPATPETIHYLSNSSSKPTAAAPTRYRLYYPNPSLSPSSSPGDPPRIYLPPRDVCQRYALRFFDEIQSIYWFYSPEQFYTLVDRTYLPGGAEASSASWLCSLYCIFAICSARDESKTHSPSDGDEKTSSEYLAMAKALGLQVCDEADTDAVRALSLMSLALHSACYFVTAYLIIGMTVRMAYTLGLHRDISLTARAADSVSRARWHRLWWTIYLVDQEVAIQLGYPCAIVDSVAGIQTPLSCESILDPGRPTPHGYQAVCVALVKLKKKISHTLYVAPALSARKVVPFTAVTGCLADLREWMAKLPPHLSWTSGTSPSHRRAVAVLHLRYWTALIHVQRPFLLYTVRRGAELPLGSEKQRWYDELSGQCVDAADKAVGIVRRMKECGLLSSLVLFDSQCIQELVQVFLLGKRLYTTGPRAGAARDGLEMCMAAMRGMDAVGWCEKILPELTAQVAAAERADRESEVVVGEEYGGEGGKGEGDGEEEEVLRTPSWNAGGGQAGNGGQAGGGAYVPVDEVLDQAFFEGFQEEECNFGAFDMLDLDMDLGAFATPEGMYGHF</sequence>
<dbReference type="SMART" id="SM00906">
    <property type="entry name" value="Fungal_trans"/>
    <property type="match status" value="1"/>
</dbReference>
<keyword evidence="1" id="KW-0479">Metal-binding</keyword>
<evidence type="ECO:0000259" key="4">
    <source>
        <dbReference type="PROSITE" id="PS50048"/>
    </source>
</evidence>
<dbReference type="Gene3D" id="4.10.240.10">
    <property type="entry name" value="Zn(2)-C6 fungal-type DNA-binding domain"/>
    <property type="match status" value="1"/>
</dbReference>
<dbReference type="InterPro" id="IPR007219">
    <property type="entry name" value="XnlR_reg_dom"/>
</dbReference>
<dbReference type="PANTHER" id="PTHR46910">
    <property type="entry name" value="TRANSCRIPTION FACTOR PDR1"/>
    <property type="match status" value="1"/>
</dbReference>
<accession>A0AAE0M2W3</accession>
<dbReference type="InterPro" id="IPR001138">
    <property type="entry name" value="Zn2Cys6_DnaBD"/>
</dbReference>
<feature type="region of interest" description="Disordered" evidence="3">
    <location>
        <begin position="1"/>
        <end position="24"/>
    </location>
</feature>
<reference evidence="5" key="1">
    <citation type="journal article" date="2023" name="Mol. Phylogenet. Evol.">
        <title>Genome-scale phylogeny and comparative genomics of the fungal order Sordariales.</title>
        <authorList>
            <person name="Hensen N."/>
            <person name="Bonometti L."/>
            <person name="Westerberg I."/>
            <person name="Brannstrom I.O."/>
            <person name="Guillou S."/>
            <person name="Cros-Aarteil S."/>
            <person name="Calhoun S."/>
            <person name="Haridas S."/>
            <person name="Kuo A."/>
            <person name="Mondo S."/>
            <person name="Pangilinan J."/>
            <person name="Riley R."/>
            <person name="LaButti K."/>
            <person name="Andreopoulos B."/>
            <person name="Lipzen A."/>
            <person name="Chen C."/>
            <person name="Yan M."/>
            <person name="Daum C."/>
            <person name="Ng V."/>
            <person name="Clum A."/>
            <person name="Steindorff A."/>
            <person name="Ohm R.A."/>
            <person name="Martin F."/>
            <person name="Silar P."/>
            <person name="Natvig D.O."/>
            <person name="Lalanne C."/>
            <person name="Gautier V."/>
            <person name="Ament-Velasquez S.L."/>
            <person name="Kruys A."/>
            <person name="Hutchinson M.I."/>
            <person name="Powell A.J."/>
            <person name="Barry K."/>
            <person name="Miller A.N."/>
            <person name="Grigoriev I.V."/>
            <person name="Debuchy R."/>
            <person name="Gladieux P."/>
            <person name="Hiltunen Thoren M."/>
            <person name="Johannesson H."/>
        </authorList>
    </citation>
    <scope>NUCLEOTIDE SEQUENCE</scope>
    <source>
        <strain evidence="5">SMH4131-1</strain>
    </source>
</reference>
<dbReference type="Pfam" id="PF04082">
    <property type="entry name" value="Fungal_trans"/>
    <property type="match status" value="1"/>
</dbReference>
<dbReference type="PANTHER" id="PTHR46910:SF39">
    <property type="entry name" value="ZN(II)2CYS6 TRANSCRIPTION FACTOR (EUROFUNG)"/>
    <property type="match status" value="1"/>
</dbReference>
<evidence type="ECO:0000256" key="1">
    <source>
        <dbReference type="ARBA" id="ARBA00022723"/>
    </source>
</evidence>
<dbReference type="SUPFAM" id="SSF57701">
    <property type="entry name" value="Zn2/Cys6 DNA-binding domain"/>
    <property type="match status" value="1"/>
</dbReference>